<dbReference type="PANTHER" id="PTHR21255:SF7">
    <property type="entry name" value="DYNEIN LIGHT CHAIN TCTEX-TYPE PROTEIN 2B"/>
    <property type="match status" value="1"/>
</dbReference>
<feature type="compositionally biased region" description="Basic and acidic residues" evidence="2">
    <location>
        <begin position="1"/>
        <end position="16"/>
    </location>
</feature>
<reference evidence="3 4" key="1">
    <citation type="submission" date="2021-05" db="EMBL/GenBank/DDBJ databases">
        <authorList>
            <person name="Zahm M."/>
            <person name="Klopp C."/>
            <person name="Cabau C."/>
            <person name="Kuhl H."/>
            <person name="Suciu R."/>
            <person name="Ciorpac M."/>
            <person name="Holostenco D."/>
            <person name="Gessner J."/>
            <person name="Wuertz S."/>
            <person name="Hohne C."/>
            <person name="Stock M."/>
            <person name="Gislard M."/>
            <person name="Lluch J."/>
            <person name="Milhes M."/>
            <person name="Lampietro C."/>
            <person name="Lopez Roques C."/>
            <person name="Donnadieu C."/>
            <person name="Du K."/>
            <person name="Schartl M."/>
            <person name="Guiguen Y."/>
        </authorList>
    </citation>
    <scope>NUCLEOTIDE SEQUENCE [LARGE SCALE GENOMIC DNA]</scope>
    <source>
        <strain evidence="3">Hh-F2</strain>
        <tissue evidence="3">Blood</tissue>
    </source>
</reference>
<protein>
    <submittedName>
        <fullName evidence="3">Tctex1 domain-containing protein 1-B-like isoform X1</fullName>
    </submittedName>
</protein>
<evidence type="ECO:0000313" key="4">
    <source>
        <dbReference type="Proteomes" id="UP001369086"/>
    </source>
</evidence>
<comment type="similarity">
    <text evidence="1">Belongs to the dynein light chain Tctex-type family.</text>
</comment>
<dbReference type="CDD" id="cd21451">
    <property type="entry name" value="DLC-like_TCTEX1D"/>
    <property type="match status" value="1"/>
</dbReference>
<comment type="caution">
    <text evidence="3">The sequence shown here is derived from an EMBL/GenBank/DDBJ whole genome shotgun (WGS) entry which is preliminary data.</text>
</comment>
<feature type="region of interest" description="Disordered" evidence="2">
    <location>
        <begin position="1"/>
        <end position="74"/>
    </location>
</feature>
<dbReference type="InterPro" id="IPR005334">
    <property type="entry name" value="Tctex-1-like"/>
</dbReference>
<dbReference type="EMBL" id="JAHFZB010000011">
    <property type="protein sequence ID" value="KAK6484114.1"/>
    <property type="molecule type" value="Genomic_DNA"/>
</dbReference>
<dbReference type="Pfam" id="PF03645">
    <property type="entry name" value="Tctex-1"/>
    <property type="match status" value="1"/>
</dbReference>
<feature type="non-terminal residue" evidence="3">
    <location>
        <position position="1"/>
    </location>
</feature>
<organism evidence="3 4">
    <name type="scientific">Huso huso</name>
    <name type="common">Beluga</name>
    <name type="synonym">Acipenser huso</name>
    <dbReference type="NCBI Taxonomy" id="61971"/>
    <lineage>
        <taxon>Eukaryota</taxon>
        <taxon>Metazoa</taxon>
        <taxon>Chordata</taxon>
        <taxon>Craniata</taxon>
        <taxon>Vertebrata</taxon>
        <taxon>Euteleostomi</taxon>
        <taxon>Actinopterygii</taxon>
        <taxon>Chondrostei</taxon>
        <taxon>Acipenseriformes</taxon>
        <taxon>Acipenseridae</taxon>
        <taxon>Huso</taxon>
    </lineage>
</organism>
<feature type="compositionally biased region" description="Basic and acidic residues" evidence="2">
    <location>
        <begin position="58"/>
        <end position="68"/>
    </location>
</feature>
<accession>A0ABR0ZH97</accession>
<evidence type="ECO:0000256" key="1">
    <source>
        <dbReference type="ARBA" id="ARBA00005361"/>
    </source>
</evidence>
<dbReference type="Proteomes" id="UP001369086">
    <property type="component" value="Unassembled WGS sequence"/>
</dbReference>
<dbReference type="Gene3D" id="3.30.1140.40">
    <property type="entry name" value="Tctex-1"/>
    <property type="match status" value="1"/>
</dbReference>
<proteinExistence type="inferred from homology"/>
<gene>
    <name evidence="3" type="ORF">HHUSO_G13817</name>
</gene>
<dbReference type="PANTHER" id="PTHR21255">
    <property type="entry name" value="T-COMPLEX-ASSOCIATED-TESTIS-EXPRESSED 1/ DYNEIN LIGHT CHAIN"/>
    <property type="match status" value="1"/>
</dbReference>
<evidence type="ECO:0000313" key="3">
    <source>
        <dbReference type="EMBL" id="KAK6484114.1"/>
    </source>
</evidence>
<dbReference type="InterPro" id="IPR038586">
    <property type="entry name" value="Tctex-1-like_sf"/>
</dbReference>
<evidence type="ECO:0000256" key="2">
    <source>
        <dbReference type="SAM" id="MobiDB-lite"/>
    </source>
</evidence>
<name>A0ABR0ZH97_HUSHU</name>
<keyword evidence="4" id="KW-1185">Reference proteome</keyword>
<sequence length="209" mass="23591">PGCTEKKHAMEMEKQRKPGSCDVVKSMCSPAGTGTKPRDPQRLYTANLAKRESHRKRDKDTWTAKSRELSGQNMRSLNSKSIAANKSLCKNPVENCYQQQPEKTFSAEEARQVMKTVVEERLRNAEYDGNACSALALELADCVKHAVKDLLFFERYKIICFVVLGPVKQSDLCCCSRSVWCPSADTYAEYCFKNNSLFALCVLYAVYSE</sequence>